<dbReference type="AlphaFoldDB" id="A0A918N6J5"/>
<evidence type="ECO:0000256" key="1">
    <source>
        <dbReference type="SAM" id="MobiDB-lite"/>
    </source>
</evidence>
<sequence length="251" mass="26222">MTAGNSKDRISKDGILAAVVAIVLAVVGFLFASSDDSEGSDDSARPSVSASAIPEESREAPSPTVRPEESASSPEDTPDEGSGDGGSDGDGPGDDGNGRETGPGEPLDEADLGPRVAHLADDLNPVERNVYDGTATVALTTYTSSIWKDIGPGRTLSSVYVVYDLQGQWKKFIADVGPKSTSRTDAVMDFEVYADDRKLGEVHRTTMKRSAHIELNVTGVGHLRLVAKHVSGSTSGAYTGQAVWGSARLEG</sequence>
<accession>A0A918N6J5</accession>
<dbReference type="Pfam" id="PF08305">
    <property type="entry name" value="NPCBM"/>
    <property type="match status" value="1"/>
</dbReference>
<dbReference type="EMBL" id="BMWD01000002">
    <property type="protein sequence ID" value="GGX43731.1"/>
    <property type="molecule type" value="Genomic_DNA"/>
</dbReference>
<keyword evidence="5" id="KW-1185">Reference proteome</keyword>
<keyword evidence="2" id="KW-0472">Membrane</keyword>
<keyword evidence="2" id="KW-1133">Transmembrane helix</keyword>
<comment type="caution">
    <text evidence="4">The sequence shown here is derived from an EMBL/GenBank/DDBJ whole genome shotgun (WGS) entry which is preliminary data.</text>
</comment>
<dbReference type="InterPro" id="IPR013222">
    <property type="entry name" value="Glyco_hyd_98_carb-bd"/>
</dbReference>
<evidence type="ECO:0000313" key="4">
    <source>
        <dbReference type="EMBL" id="GGX43731.1"/>
    </source>
</evidence>
<evidence type="ECO:0000313" key="5">
    <source>
        <dbReference type="Proteomes" id="UP000645555"/>
    </source>
</evidence>
<feature type="domain" description="Glycosyl hydrolase family 98 putative carbohydrate-binding module" evidence="3">
    <location>
        <begin position="158"/>
        <end position="249"/>
    </location>
</feature>
<protein>
    <recommendedName>
        <fullName evidence="3">Glycosyl hydrolase family 98 putative carbohydrate-binding module domain-containing protein</fullName>
    </recommendedName>
</protein>
<proteinExistence type="predicted"/>
<evidence type="ECO:0000256" key="2">
    <source>
        <dbReference type="SAM" id="Phobius"/>
    </source>
</evidence>
<reference evidence="4" key="2">
    <citation type="submission" date="2020-09" db="EMBL/GenBank/DDBJ databases">
        <authorList>
            <person name="Sun Q."/>
            <person name="Ohkuma M."/>
        </authorList>
    </citation>
    <scope>NUCLEOTIDE SEQUENCE</scope>
    <source>
        <strain evidence="4">JCM 4956</strain>
    </source>
</reference>
<feature type="transmembrane region" description="Helical" evidence="2">
    <location>
        <begin position="14"/>
        <end position="32"/>
    </location>
</feature>
<keyword evidence="2" id="KW-0812">Transmembrane</keyword>
<dbReference type="RefSeq" id="WP_190033899.1">
    <property type="nucleotide sequence ID" value="NZ_BMWD01000002.1"/>
</dbReference>
<name>A0A918N6J5_9ACTN</name>
<evidence type="ECO:0000259" key="3">
    <source>
        <dbReference type="Pfam" id="PF08305"/>
    </source>
</evidence>
<dbReference type="InterPro" id="IPR008979">
    <property type="entry name" value="Galactose-bd-like_sf"/>
</dbReference>
<organism evidence="4 5">
    <name type="scientific">Streptomyces fructofermentans</name>
    <dbReference type="NCBI Taxonomy" id="152141"/>
    <lineage>
        <taxon>Bacteria</taxon>
        <taxon>Bacillati</taxon>
        <taxon>Actinomycetota</taxon>
        <taxon>Actinomycetes</taxon>
        <taxon>Kitasatosporales</taxon>
        <taxon>Streptomycetaceae</taxon>
        <taxon>Streptomyces</taxon>
    </lineage>
</organism>
<feature type="region of interest" description="Disordered" evidence="1">
    <location>
        <begin position="33"/>
        <end position="111"/>
    </location>
</feature>
<dbReference type="SUPFAM" id="SSF49785">
    <property type="entry name" value="Galactose-binding domain-like"/>
    <property type="match status" value="1"/>
</dbReference>
<dbReference type="Gene3D" id="2.60.120.1060">
    <property type="entry name" value="NPCBM/NEW2 domain"/>
    <property type="match status" value="1"/>
</dbReference>
<gene>
    <name evidence="4" type="ORF">GCM10010515_08230</name>
</gene>
<dbReference type="Proteomes" id="UP000645555">
    <property type="component" value="Unassembled WGS sequence"/>
</dbReference>
<dbReference type="InterPro" id="IPR038637">
    <property type="entry name" value="NPCBM_sf"/>
</dbReference>
<reference evidence="4" key="1">
    <citation type="journal article" date="2014" name="Int. J. Syst. Evol. Microbiol.">
        <title>Complete genome sequence of Corynebacterium casei LMG S-19264T (=DSM 44701T), isolated from a smear-ripened cheese.</title>
        <authorList>
            <consortium name="US DOE Joint Genome Institute (JGI-PGF)"/>
            <person name="Walter F."/>
            <person name="Albersmeier A."/>
            <person name="Kalinowski J."/>
            <person name="Ruckert C."/>
        </authorList>
    </citation>
    <scope>NUCLEOTIDE SEQUENCE</scope>
    <source>
        <strain evidence="4">JCM 4956</strain>
    </source>
</reference>